<proteinExistence type="predicted"/>
<gene>
    <name evidence="1" type="ORF">MM415B05215_0004</name>
</gene>
<dbReference type="AlphaFoldDB" id="A0A6M3LN05"/>
<reference evidence="1" key="1">
    <citation type="submission" date="2020-03" db="EMBL/GenBank/DDBJ databases">
        <title>The deep terrestrial virosphere.</title>
        <authorList>
            <person name="Holmfeldt K."/>
            <person name="Nilsson E."/>
            <person name="Simone D."/>
            <person name="Lopez-Fernandez M."/>
            <person name="Wu X."/>
            <person name="de Brujin I."/>
            <person name="Lundin D."/>
            <person name="Andersson A."/>
            <person name="Bertilsson S."/>
            <person name="Dopson M."/>
        </authorList>
    </citation>
    <scope>NUCLEOTIDE SEQUENCE</scope>
    <source>
        <strain evidence="1">MM415B05215</strain>
    </source>
</reference>
<name>A0A6M3LN05_9ZZZZ</name>
<protein>
    <submittedName>
        <fullName evidence="1">Uncharacterized protein</fullName>
    </submittedName>
</protein>
<dbReference type="EMBL" id="MT143337">
    <property type="protein sequence ID" value="QJA95709.1"/>
    <property type="molecule type" value="Genomic_DNA"/>
</dbReference>
<accession>A0A6M3LN05</accession>
<evidence type="ECO:0000313" key="1">
    <source>
        <dbReference type="EMBL" id="QJA95709.1"/>
    </source>
</evidence>
<sequence>MKQETIEAEEQEELEWDKCVGQFRLAINDILNPLRMYGQGHYVDTAKEELVSLAIQLHLKLYGVEMPYQVNHDKLHY</sequence>
<organism evidence="1">
    <name type="scientific">viral metagenome</name>
    <dbReference type="NCBI Taxonomy" id="1070528"/>
    <lineage>
        <taxon>unclassified sequences</taxon>
        <taxon>metagenomes</taxon>
        <taxon>organismal metagenomes</taxon>
    </lineage>
</organism>